<evidence type="ECO:0000259" key="3">
    <source>
        <dbReference type="Pfam" id="PF00156"/>
    </source>
</evidence>
<name>A0ABS2WTS9_9BACT</name>
<dbReference type="PANTHER" id="PTHR43363:SF1">
    <property type="entry name" value="HYPOXANTHINE-GUANINE PHOSPHORIBOSYLTRANSFERASE"/>
    <property type="match status" value="1"/>
</dbReference>
<proteinExistence type="predicted"/>
<dbReference type="InterPro" id="IPR000836">
    <property type="entry name" value="PRTase_dom"/>
</dbReference>
<protein>
    <submittedName>
        <fullName evidence="4">Phosphoribosyltransferase</fullName>
    </submittedName>
</protein>
<keyword evidence="2" id="KW-0808">Transferase</keyword>
<dbReference type="PANTHER" id="PTHR43363">
    <property type="entry name" value="HYPOXANTHINE PHOSPHORIBOSYLTRANSFERASE"/>
    <property type="match status" value="1"/>
</dbReference>
<reference evidence="4" key="1">
    <citation type="submission" date="2021-02" db="EMBL/GenBank/DDBJ databases">
        <title>Sulfurospirillum tamanensis sp. nov.</title>
        <authorList>
            <person name="Frolova A."/>
            <person name="Merkel A."/>
            <person name="Slobodkin A."/>
        </authorList>
    </citation>
    <scope>NUCLEOTIDE SEQUENCE</scope>
    <source>
        <strain evidence="4">T05b</strain>
    </source>
</reference>
<keyword evidence="5" id="KW-1185">Reference proteome</keyword>
<dbReference type="SUPFAM" id="SSF53271">
    <property type="entry name" value="PRTase-like"/>
    <property type="match status" value="1"/>
</dbReference>
<feature type="domain" description="Phosphoribosyltransferase" evidence="3">
    <location>
        <begin position="10"/>
        <end position="147"/>
    </location>
</feature>
<keyword evidence="1 4" id="KW-0328">Glycosyltransferase</keyword>
<sequence length="150" mass="17197">MQFYSYEEFCVDVNVLAKEVKASFAPEAIVAIARGGMTLGHFLAEALEMRDLYAINSIHYEETRKLDTIEVFNVPNLSKVTRVLVVDDIIDSGETMIEIKRVLLEKYPHIELKVAAVFYKEKALLRPDFAAREATQWIKFFWDFEIDGGA</sequence>
<comment type="caution">
    <text evidence="4">The sequence shown here is derived from an EMBL/GenBank/DDBJ whole genome shotgun (WGS) entry which is preliminary data.</text>
</comment>
<dbReference type="InterPro" id="IPR029057">
    <property type="entry name" value="PRTase-like"/>
</dbReference>
<dbReference type="GO" id="GO:0016757">
    <property type="term" value="F:glycosyltransferase activity"/>
    <property type="evidence" value="ECO:0007669"/>
    <property type="project" value="UniProtKB-KW"/>
</dbReference>
<dbReference type="Gene3D" id="3.40.50.2020">
    <property type="match status" value="1"/>
</dbReference>
<evidence type="ECO:0000256" key="1">
    <source>
        <dbReference type="ARBA" id="ARBA00022676"/>
    </source>
</evidence>
<gene>
    <name evidence="4" type="ORF">JWV37_09680</name>
</gene>
<reference evidence="4" key="2">
    <citation type="submission" date="2021-02" db="EMBL/GenBank/DDBJ databases">
        <authorList>
            <person name="Merkel A.Y."/>
        </authorList>
    </citation>
    <scope>NUCLEOTIDE SEQUENCE</scope>
    <source>
        <strain evidence="4">T05b</strain>
    </source>
</reference>
<dbReference type="Pfam" id="PF00156">
    <property type="entry name" value="Pribosyltran"/>
    <property type="match status" value="1"/>
</dbReference>
<accession>A0ABS2WTS9</accession>
<dbReference type="Proteomes" id="UP000703590">
    <property type="component" value="Unassembled WGS sequence"/>
</dbReference>
<evidence type="ECO:0000313" key="4">
    <source>
        <dbReference type="EMBL" id="MBN2965050.1"/>
    </source>
</evidence>
<organism evidence="4 5">
    <name type="scientific">Sulfurospirillum tamanense</name>
    <dbReference type="NCBI Taxonomy" id="2813362"/>
    <lineage>
        <taxon>Bacteria</taxon>
        <taxon>Pseudomonadati</taxon>
        <taxon>Campylobacterota</taxon>
        <taxon>Epsilonproteobacteria</taxon>
        <taxon>Campylobacterales</taxon>
        <taxon>Sulfurospirillaceae</taxon>
        <taxon>Sulfurospirillum</taxon>
    </lineage>
</organism>
<dbReference type="EMBL" id="JAFHKK010000022">
    <property type="protein sequence ID" value="MBN2965050.1"/>
    <property type="molecule type" value="Genomic_DNA"/>
</dbReference>
<dbReference type="RefSeq" id="WP_205459597.1">
    <property type="nucleotide sequence ID" value="NZ_JAFHKK010000022.1"/>
</dbReference>
<dbReference type="CDD" id="cd06223">
    <property type="entry name" value="PRTases_typeI"/>
    <property type="match status" value="1"/>
</dbReference>
<evidence type="ECO:0000256" key="2">
    <source>
        <dbReference type="ARBA" id="ARBA00022679"/>
    </source>
</evidence>
<evidence type="ECO:0000313" key="5">
    <source>
        <dbReference type="Proteomes" id="UP000703590"/>
    </source>
</evidence>